<evidence type="ECO:0000256" key="7">
    <source>
        <dbReference type="ARBA" id="ARBA00023004"/>
    </source>
</evidence>
<dbReference type="SMART" id="SM00729">
    <property type="entry name" value="Elp3"/>
    <property type="match status" value="1"/>
</dbReference>
<keyword evidence="7 10" id="KW-0408">Iron</keyword>
<comment type="function">
    <text evidence="10">Probably acts as a heme chaperone, transferring heme to an unknown acceptor. Binds one molecule of heme per monomer, possibly covalently. Binds 1 [4Fe-4S] cluster. The cluster is coordinated with 3 cysteines and an exchangeable S-adenosyl-L-methionine.</text>
</comment>
<dbReference type="SFLD" id="SFLDF00288">
    <property type="entry name" value="HemN-like__clustered_with_nucl"/>
    <property type="match status" value="1"/>
</dbReference>
<dbReference type="InterPro" id="IPR004559">
    <property type="entry name" value="HemW-like"/>
</dbReference>
<dbReference type="GO" id="GO:0051539">
    <property type="term" value="F:4 iron, 4 sulfur cluster binding"/>
    <property type="evidence" value="ECO:0007669"/>
    <property type="project" value="UniProtKB-UniRule"/>
</dbReference>
<evidence type="ECO:0000256" key="5">
    <source>
        <dbReference type="ARBA" id="ARBA00022691"/>
    </source>
</evidence>
<dbReference type="CDD" id="cd01335">
    <property type="entry name" value="Radical_SAM"/>
    <property type="match status" value="1"/>
</dbReference>
<keyword evidence="8 10" id="KW-0411">Iron-sulfur</keyword>
<keyword evidence="9 10" id="KW-0143">Chaperone</keyword>
<dbReference type="NCBIfam" id="TIGR00539">
    <property type="entry name" value="hemN_rel"/>
    <property type="match status" value="1"/>
</dbReference>
<evidence type="ECO:0000313" key="12">
    <source>
        <dbReference type="EMBL" id="WKN38401.1"/>
    </source>
</evidence>
<dbReference type="EMBL" id="CP120682">
    <property type="protein sequence ID" value="WKN38401.1"/>
    <property type="molecule type" value="Genomic_DNA"/>
</dbReference>
<dbReference type="SFLD" id="SFLDS00029">
    <property type="entry name" value="Radical_SAM"/>
    <property type="match status" value="1"/>
</dbReference>
<dbReference type="Pfam" id="PF04055">
    <property type="entry name" value="Radical_SAM"/>
    <property type="match status" value="1"/>
</dbReference>
<gene>
    <name evidence="12" type="primary">hemW</name>
    <name evidence="12" type="ORF">K4G66_06765</name>
</gene>
<dbReference type="InterPro" id="IPR034505">
    <property type="entry name" value="Coproporphyrinogen-III_oxidase"/>
</dbReference>
<dbReference type="Pfam" id="PF06969">
    <property type="entry name" value="HemN_C"/>
    <property type="match status" value="1"/>
</dbReference>
<dbReference type="GO" id="GO:0006779">
    <property type="term" value="P:porphyrin-containing compound biosynthetic process"/>
    <property type="evidence" value="ECO:0007669"/>
    <property type="project" value="InterPro"/>
</dbReference>
<organism evidence="12">
    <name type="scientific">Roseihalotalea indica</name>
    <dbReference type="NCBI Taxonomy" id="2867963"/>
    <lineage>
        <taxon>Bacteria</taxon>
        <taxon>Pseudomonadati</taxon>
        <taxon>Bacteroidota</taxon>
        <taxon>Cytophagia</taxon>
        <taxon>Cytophagales</taxon>
        <taxon>Catalimonadaceae</taxon>
        <taxon>Roseihalotalea</taxon>
    </lineage>
</organism>
<evidence type="ECO:0000256" key="3">
    <source>
        <dbReference type="ARBA" id="ARBA00017228"/>
    </source>
</evidence>
<evidence type="ECO:0000256" key="8">
    <source>
        <dbReference type="ARBA" id="ARBA00023014"/>
    </source>
</evidence>
<reference evidence="12" key="1">
    <citation type="journal article" date="2023" name="Comput. Struct. Biotechnol. J.">
        <title>Discovery of a novel marine Bacteroidetes with a rich repertoire of carbohydrate-active enzymes.</title>
        <authorList>
            <person name="Chen B."/>
            <person name="Liu G."/>
            <person name="Chen Q."/>
            <person name="Wang H."/>
            <person name="Liu L."/>
            <person name="Tang K."/>
        </authorList>
    </citation>
    <scope>NUCLEOTIDE SEQUENCE</scope>
    <source>
        <strain evidence="12">TK19036</strain>
    </source>
</reference>
<evidence type="ECO:0000256" key="10">
    <source>
        <dbReference type="RuleBase" id="RU364116"/>
    </source>
</evidence>
<dbReference type="InterPro" id="IPR013785">
    <property type="entry name" value="Aldolase_TIM"/>
</dbReference>
<reference evidence="12" key="2">
    <citation type="journal article" date="2024" name="Antonie Van Leeuwenhoek">
        <title>Roseihalotalea indica gen. nov., sp. nov., a halophilic Bacteroidetes from mesopelagic Southwest Indian Ocean with higher carbohydrate metabolic potential.</title>
        <authorList>
            <person name="Chen B."/>
            <person name="Zhang M."/>
            <person name="Lin D."/>
            <person name="Ye J."/>
            <person name="Tang K."/>
        </authorList>
    </citation>
    <scope>NUCLEOTIDE SEQUENCE</scope>
    <source>
        <strain evidence="12">TK19036</strain>
    </source>
</reference>
<sequence>MAGIYLHIPFCKQACFYCDFHFSTNQQRKADMVKAIAHELVMQADYLSGAPVNSIYFGGGTPSLLTEAELQQLLEAIYQHFPVAASPEITLEANPDDLSPEKLRSLKEAGVNRLSIGIQSFYEPHLRYLNRAHSASEAQACVQQAQDVGFTNLSIDLIYAIPHPDHSIWEEDLAKATALKPSHISSYCLTIEENTVFGRWLRHNKIPPVDESFAAEQFELLIDRLESANYEQYEVSNFCQPGSESQHNSNYWRNVNYLGVGPGAHSFNGATRQYNVANNGKYLKALADQKIPFEREVLSRVDQINEYLMMGLRTKWGCDLDWLKSAHQYDLLTHHAAYIEQLVATKKATLENQQFVLTKTGKLLADGIAAELFIADK</sequence>
<comment type="subcellular location">
    <subcellularLocation>
        <location evidence="10">Cytoplasm</location>
    </subcellularLocation>
</comment>
<dbReference type="Gene3D" id="3.20.20.70">
    <property type="entry name" value="Aldolase class I"/>
    <property type="match status" value="1"/>
</dbReference>
<keyword evidence="6 10" id="KW-0479">Metal-binding</keyword>
<dbReference type="AlphaFoldDB" id="A0AA49GTH8"/>
<evidence type="ECO:0000256" key="9">
    <source>
        <dbReference type="ARBA" id="ARBA00023186"/>
    </source>
</evidence>
<comment type="cofactor">
    <cofactor evidence="1">
        <name>[4Fe-4S] cluster</name>
        <dbReference type="ChEBI" id="CHEBI:49883"/>
    </cofactor>
</comment>
<evidence type="ECO:0000256" key="4">
    <source>
        <dbReference type="ARBA" id="ARBA00022617"/>
    </source>
</evidence>
<dbReference type="SUPFAM" id="SSF102114">
    <property type="entry name" value="Radical SAM enzymes"/>
    <property type="match status" value="1"/>
</dbReference>
<feature type="domain" description="Radical SAM core" evidence="11">
    <location>
        <begin position="1"/>
        <end position="231"/>
    </location>
</feature>
<comment type="similarity">
    <text evidence="2">Belongs to the anaerobic coproporphyrinogen-III oxidase family. HemW subfamily.</text>
</comment>
<dbReference type="GO" id="GO:0046872">
    <property type="term" value="F:metal ion binding"/>
    <property type="evidence" value="ECO:0007669"/>
    <property type="project" value="UniProtKB-UniRule"/>
</dbReference>
<keyword evidence="5 10" id="KW-0949">S-adenosyl-L-methionine</keyword>
<dbReference type="GO" id="GO:0004109">
    <property type="term" value="F:coproporphyrinogen oxidase activity"/>
    <property type="evidence" value="ECO:0007669"/>
    <property type="project" value="InterPro"/>
</dbReference>
<evidence type="ECO:0000256" key="1">
    <source>
        <dbReference type="ARBA" id="ARBA00001966"/>
    </source>
</evidence>
<accession>A0AA49GTH8</accession>
<keyword evidence="10" id="KW-0004">4Fe-4S</keyword>
<dbReference type="InterPro" id="IPR058240">
    <property type="entry name" value="rSAM_sf"/>
</dbReference>
<dbReference type="InterPro" id="IPR007197">
    <property type="entry name" value="rSAM"/>
</dbReference>
<dbReference type="PANTHER" id="PTHR13932:SF5">
    <property type="entry name" value="RADICAL S-ADENOSYL METHIONINE DOMAIN-CONTAINING PROTEIN 1, MITOCHONDRIAL"/>
    <property type="match status" value="1"/>
</dbReference>
<name>A0AA49GTH8_9BACT</name>
<dbReference type="GO" id="GO:0005737">
    <property type="term" value="C:cytoplasm"/>
    <property type="evidence" value="ECO:0007669"/>
    <property type="project" value="UniProtKB-SubCell"/>
</dbReference>
<protein>
    <recommendedName>
        <fullName evidence="3 10">Heme chaperone HemW</fullName>
    </recommendedName>
</protein>
<dbReference type="InterPro" id="IPR006638">
    <property type="entry name" value="Elp3/MiaA/NifB-like_rSAM"/>
</dbReference>
<dbReference type="PANTHER" id="PTHR13932">
    <property type="entry name" value="COPROPORPHYRINIGEN III OXIDASE"/>
    <property type="match status" value="1"/>
</dbReference>
<evidence type="ECO:0000259" key="11">
    <source>
        <dbReference type="PROSITE" id="PS51918"/>
    </source>
</evidence>
<evidence type="ECO:0000256" key="6">
    <source>
        <dbReference type="ARBA" id="ARBA00022723"/>
    </source>
</evidence>
<keyword evidence="10" id="KW-0963">Cytoplasm</keyword>
<dbReference type="PROSITE" id="PS51918">
    <property type="entry name" value="RADICAL_SAM"/>
    <property type="match status" value="1"/>
</dbReference>
<keyword evidence="4 10" id="KW-0349">Heme</keyword>
<dbReference type="SFLD" id="SFLDF00562">
    <property type="entry name" value="HemN-like__clustered_with_heat"/>
    <property type="match status" value="1"/>
</dbReference>
<dbReference type="InterPro" id="IPR010723">
    <property type="entry name" value="HemN_C"/>
</dbReference>
<evidence type="ECO:0000256" key="2">
    <source>
        <dbReference type="ARBA" id="ARBA00006100"/>
    </source>
</evidence>
<dbReference type="SFLD" id="SFLDG01065">
    <property type="entry name" value="anaerobic_coproporphyrinogen-I"/>
    <property type="match status" value="1"/>
</dbReference>
<proteinExistence type="inferred from homology"/>